<evidence type="ECO:0000256" key="9">
    <source>
        <dbReference type="ARBA" id="ARBA00022842"/>
    </source>
</evidence>
<protein>
    <recommendedName>
        <fullName evidence="3">tRNA threonylcarbamoyladenosine biosynthesis protein TsaE</fullName>
    </recommendedName>
    <alternativeName>
        <fullName evidence="10">t(6)A37 threonylcarbamoyladenosine biosynthesis protein TsaE</fullName>
    </alternativeName>
</protein>
<keyword evidence="6" id="KW-0479">Metal-binding</keyword>
<proteinExistence type="inferred from homology"/>
<keyword evidence="7" id="KW-0547">Nucleotide-binding</keyword>
<evidence type="ECO:0000256" key="5">
    <source>
        <dbReference type="ARBA" id="ARBA00022694"/>
    </source>
</evidence>
<dbReference type="InterPro" id="IPR003442">
    <property type="entry name" value="T6A_TsaE"/>
</dbReference>
<keyword evidence="12" id="KW-1185">Reference proteome</keyword>
<dbReference type="GO" id="GO:0002949">
    <property type="term" value="P:tRNA threonylcarbamoyladenosine modification"/>
    <property type="evidence" value="ECO:0007669"/>
    <property type="project" value="InterPro"/>
</dbReference>
<evidence type="ECO:0000313" key="12">
    <source>
        <dbReference type="Proteomes" id="UP000554837"/>
    </source>
</evidence>
<keyword evidence="4" id="KW-0963">Cytoplasm</keyword>
<evidence type="ECO:0000256" key="8">
    <source>
        <dbReference type="ARBA" id="ARBA00022840"/>
    </source>
</evidence>
<organism evidence="11 12">
    <name type="scientific">Inhella inkyongensis</name>
    <dbReference type="NCBI Taxonomy" id="392593"/>
    <lineage>
        <taxon>Bacteria</taxon>
        <taxon>Pseudomonadati</taxon>
        <taxon>Pseudomonadota</taxon>
        <taxon>Betaproteobacteria</taxon>
        <taxon>Burkholderiales</taxon>
        <taxon>Sphaerotilaceae</taxon>
        <taxon>Inhella</taxon>
    </lineage>
</organism>
<keyword evidence="5" id="KW-0819">tRNA processing</keyword>
<reference evidence="11 12" key="1">
    <citation type="submission" date="2020-08" db="EMBL/GenBank/DDBJ databases">
        <title>Genomic Encyclopedia of Type Strains, Phase IV (KMG-IV): sequencing the most valuable type-strain genomes for metagenomic binning, comparative biology and taxonomic classification.</title>
        <authorList>
            <person name="Goeker M."/>
        </authorList>
    </citation>
    <scope>NUCLEOTIDE SEQUENCE [LARGE SCALE GENOMIC DNA]</scope>
    <source>
        <strain evidence="11 12">DSM 23958</strain>
    </source>
</reference>
<evidence type="ECO:0000256" key="10">
    <source>
        <dbReference type="ARBA" id="ARBA00032441"/>
    </source>
</evidence>
<dbReference type="Gene3D" id="3.40.50.300">
    <property type="entry name" value="P-loop containing nucleotide triphosphate hydrolases"/>
    <property type="match status" value="1"/>
</dbReference>
<dbReference type="Proteomes" id="UP000554837">
    <property type="component" value="Unassembled WGS sequence"/>
</dbReference>
<dbReference type="RefSeq" id="WP_138856697.1">
    <property type="nucleotide sequence ID" value="NZ_CP040709.1"/>
</dbReference>
<gene>
    <name evidence="11" type="ORF">HNQ51_002680</name>
</gene>
<dbReference type="SUPFAM" id="SSF52540">
    <property type="entry name" value="P-loop containing nucleoside triphosphate hydrolases"/>
    <property type="match status" value="1"/>
</dbReference>
<evidence type="ECO:0000256" key="3">
    <source>
        <dbReference type="ARBA" id="ARBA00019010"/>
    </source>
</evidence>
<evidence type="ECO:0000256" key="4">
    <source>
        <dbReference type="ARBA" id="ARBA00022490"/>
    </source>
</evidence>
<dbReference type="InterPro" id="IPR027417">
    <property type="entry name" value="P-loop_NTPase"/>
</dbReference>
<comment type="caution">
    <text evidence="11">The sequence shown here is derived from an EMBL/GenBank/DDBJ whole genome shotgun (WGS) entry which is preliminary data.</text>
</comment>
<dbReference type="GO" id="GO:0046872">
    <property type="term" value="F:metal ion binding"/>
    <property type="evidence" value="ECO:0007669"/>
    <property type="project" value="UniProtKB-KW"/>
</dbReference>
<dbReference type="NCBIfam" id="TIGR00150">
    <property type="entry name" value="T6A_YjeE"/>
    <property type="match status" value="1"/>
</dbReference>
<keyword evidence="9" id="KW-0460">Magnesium</keyword>
<dbReference type="PANTHER" id="PTHR33540">
    <property type="entry name" value="TRNA THREONYLCARBAMOYLADENOSINE BIOSYNTHESIS PROTEIN TSAE"/>
    <property type="match status" value="1"/>
</dbReference>
<name>A0A840SA30_9BURK</name>
<dbReference type="PANTHER" id="PTHR33540:SF2">
    <property type="entry name" value="TRNA THREONYLCARBAMOYLADENOSINE BIOSYNTHESIS PROTEIN TSAE"/>
    <property type="match status" value="1"/>
</dbReference>
<dbReference type="AlphaFoldDB" id="A0A840SA30"/>
<evidence type="ECO:0000313" key="11">
    <source>
        <dbReference type="EMBL" id="MBB5205361.1"/>
    </source>
</evidence>
<evidence type="ECO:0000256" key="7">
    <source>
        <dbReference type="ARBA" id="ARBA00022741"/>
    </source>
</evidence>
<evidence type="ECO:0000256" key="2">
    <source>
        <dbReference type="ARBA" id="ARBA00007599"/>
    </source>
</evidence>
<dbReference type="GO" id="GO:0005737">
    <property type="term" value="C:cytoplasm"/>
    <property type="evidence" value="ECO:0007669"/>
    <property type="project" value="UniProtKB-SubCell"/>
</dbReference>
<keyword evidence="8" id="KW-0067">ATP-binding</keyword>
<dbReference type="GO" id="GO:0005524">
    <property type="term" value="F:ATP binding"/>
    <property type="evidence" value="ECO:0007669"/>
    <property type="project" value="UniProtKB-KW"/>
</dbReference>
<dbReference type="EMBL" id="JACHHO010000004">
    <property type="protein sequence ID" value="MBB5205361.1"/>
    <property type="molecule type" value="Genomic_DNA"/>
</dbReference>
<comment type="similarity">
    <text evidence="2">Belongs to the TsaE family.</text>
</comment>
<evidence type="ECO:0000256" key="1">
    <source>
        <dbReference type="ARBA" id="ARBA00004496"/>
    </source>
</evidence>
<dbReference type="OrthoDB" id="9800307at2"/>
<accession>A0A840SA30</accession>
<dbReference type="Pfam" id="PF02367">
    <property type="entry name" value="TsaE"/>
    <property type="match status" value="1"/>
</dbReference>
<evidence type="ECO:0000256" key="6">
    <source>
        <dbReference type="ARBA" id="ARBA00022723"/>
    </source>
</evidence>
<sequence>MTLILETRTLHWPDEAATETAAQALARSPELMPALILLEGGLGAGKTTWVRHLLRALGVTGRIKSPSYAVLESYAPPAGPVHHFDFYRFSDPREWEDAGFREILAGEGLKLVEWPEHAEGLLPQADLRLQIQDEAAEHVEGQVFGDIEGEGRRSVSAQALSPRGRALLQALAA</sequence>
<comment type="subcellular location">
    <subcellularLocation>
        <location evidence="1">Cytoplasm</location>
    </subcellularLocation>
</comment>